<dbReference type="PANTHER" id="PTHR30329">
    <property type="entry name" value="STATOR ELEMENT OF FLAGELLAR MOTOR COMPLEX"/>
    <property type="match status" value="1"/>
</dbReference>
<dbReference type="Gene3D" id="4.10.1080.10">
    <property type="entry name" value="TSP type-3 repeat"/>
    <property type="match status" value="2"/>
</dbReference>
<evidence type="ECO:0000256" key="1">
    <source>
        <dbReference type="ARBA" id="ARBA00004442"/>
    </source>
</evidence>
<accession>A0ABT3AD70</accession>
<proteinExistence type="predicted"/>
<protein>
    <submittedName>
        <fullName evidence="9">OmpA family protein</fullName>
    </submittedName>
</protein>
<dbReference type="InterPro" id="IPR003367">
    <property type="entry name" value="Thrombospondin_3-like_rpt"/>
</dbReference>
<dbReference type="PRINTS" id="PR01021">
    <property type="entry name" value="OMPADOMAIN"/>
</dbReference>
<evidence type="ECO:0000256" key="3">
    <source>
        <dbReference type="ARBA" id="ARBA00023136"/>
    </source>
</evidence>
<feature type="region of interest" description="Disordered" evidence="6">
    <location>
        <begin position="218"/>
        <end position="238"/>
    </location>
</feature>
<dbReference type="SUPFAM" id="SSF103647">
    <property type="entry name" value="TSP type-3 repeat"/>
    <property type="match status" value="1"/>
</dbReference>
<keyword evidence="3 5" id="KW-0472">Membrane</keyword>
<reference evidence="9 10" key="1">
    <citation type="submission" date="2022-10" db="EMBL/GenBank/DDBJ databases">
        <title>Aestuariibacter sp. AA17 isolated from Montipora capitata coral fragment.</title>
        <authorList>
            <person name="Emsley S.A."/>
            <person name="Pfannmuller K.M."/>
            <person name="Loughran R.M."/>
            <person name="Shlafstein M."/>
            <person name="Papke E."/>
            <person name="Saw J.H."/>
            <person name="Ushijima B."/>
            <person name="Videau P."/>
        </authorList>
    </citation>
    <scope>NUCLEOTIDE SEQUENCE [LARGE SCALE GENOMIC DNA]</scope>
    <source>
        <strain evidence="9 10">AA17</strain>
    </source>
</reference>
<evidence type="ECO:0000256" key="5">
    <source>
        <dbReference type="PROSITE-ProRule" id="PRU00473"/>
    </source>
</evidence>
<dbReference type="Gene3D" id="3.30.1330.60">
    <property type="entry name" value="OmpA-like domain"/>
    <property type="match status" value="1"/>
</dbReference>
<dbReference type="InterPro" id="IPR006664">
    <property type="entry name" value="OMP_bac"/>
</dbReference>
<feature type="chain" id="PRO_5045957009" evidence="7">
    <location>
        <begin position="21"/>
        <end position="430"/>
    </location>
</feature>
<comment type="caution">
    <text evidence="9">The sequence shown here is derived from an EMBL/GenBank/DDBJ whole genome shotgun (WGS) entry which is preliminary data.</text>
</comment>
<dbReference type="InterPro" id="IPR028974">
    <property type="entry name" value="TSP_type-3_rpt"/>
</dbReference>
<dbReference type="InterPro" id="IPR006665">
    <property type="entry name" value="OmpA-like"/>
</dbReference>
<keyword evidence="4" id="KW-0998">Cell outer membrane</keyword>
<dbReference type="CDD" id="cd07185">
    <property type="entry name" value="OmpA_C-like"/>
    <property type="match status" value="1"/>
</dbReference>
<dbReference type="InterPro" id="IPR036737">
    <property type="entry name" value="OmpA-like_sf"/>
</dbReference>
<evidence type="ECO:0000256" key="7">
    <source>
        <dbReference type="SAM" id="SignalP"/>
    </source>
</evidence>
<evidence type="ECO:0000259" key="8">
    <source>
        <dbReference type="PROSITE" id="PS51123"/>
    </source>
</evidence>
<evidence type="ECO:0000256" key="4">
    <source>
        <dbReference type="ARBA" id="ARBA00023237"/>
    </source>
</evidence>
<evidence type="ECO:0000313" key="10">
    <source>
        <dbReference type="Proteomes" id="UP001652504"/>
    </source>
</evidence>
<evidence type="ECO:0000256" key="6">
    <source>
        <dbReference type="SAM" id="MobiDB-lite"/>
    </source>
</evidence>
<feature type="domain" description="OmpA-like" evidence="8">
    <location>
        <begin position="306"/>
        <end position="424"/>
    </location>
</feature>
<dbReference type="Proteomes" id="UP001652504">
    <property type="component" value="Unassembled WGS sequence"/>
</dbReference>
<gene>
    <name evidence="9" type="ORF">OE749_18085</name>
</gene>
<sequence>MFKKLLLSSILLGITSVAAASEKSEGNSWVGGFFEYYNPDGDKPLPNGYLDDGEGYGAEFGYRFAPDWAARFEVSKVKLDIDFSRAAGITDFNDEGTRYGVDALYFVNDSATFLFSGLKFATYGNDHKLLNLGLGRHWKLSEKWVLVSEAAVYHDFGESHRDVGFKLGLAYTTGDIPTRSDTADDDRDGVDNGYDQCPNTPLGTAVDSNGCPLDSDKDGVTDEKDACPDTPAGMSVNERGCPSDADGDGVPNATDKCPNTPKGTKVGKKGCALSLDSDQDGVLDANDKCPNTPLTDKVDVTGCSIFMEKEVRETLEILFAHESAVIGNPDASKIKEFADFMKRFPNTVATIEGHTSAPGSEAYNMDLSDRRAKAVKVLLSEIYNIDAARLKTIGYGESRLLDTSNTSEAHRVNRRIEAVVTANEKVKLKR</sequence>
<dbReference type="InterPro" id="IPR050330">
    <property type="entry name" value="Bact_OuterMem_StrucFunc"/>
</dbReference>
<dbReference type="Pfam" id="PF02412">
    <property type="entry name" value="TSP_3"/>
    <property type="match status" value="4"/>
</dbReference>
<evidence type="ECO:0000313" key="9">
    <source>
        <dbReference type="EMBL" id="MCV2886608.1"/>
    </source>
</evidence>
<dbReference type="RefSeq" id="WP_263713899.1">
    <property type="nucleotide sequence ID" value="NZ_JAOWKX010000013.1"/>
</dbReference>
<dbReference type="EMBL" id="JAOWKX010000013">
    <property type="protein sequence ID" value="MCV2886608.1"/>
    <property type="molecule type" value="Genomic_DNA"/>
</dbReference>
<keyword evidence="2 7" id="KW-0732">Signal</keyword>
<feature type="signal peptide" evidence="7">
    <location>
        <begin position="1"/>
        <end position="20"/>
    </location>
</feature>
<feature type="compositionally biased region" description="Basic and acidic residues" evidence="6">
    <location>
        <begin position="218"/>
        <end position="227"/>
    </location>
</feature>
<evidence type="ECO:0000256" key="2">
    <source>
        <dbReference type="ARBA" id="ARBA00022729"/>
    </source>
</evidence>
<name>A0ABT3AD70_9ALTE</name>
<organism evidence="9 10">
    <name type="scientific">Fluctibacter corallii</name>
    <dbReference type="NCBI Taxonomy" id="2984329"/>
    <lineage>
        <taxon>Bacteria</taxon>
        <taxon>Pseudomonadati</taxon>
        <taxon>Pseudomonadota</taxon>
        <taxon>Gammaproteobacteria</taxon>
        <taxon>Alteromonadales</taxon>
        <taxon>Alteromonadaceae</taxon>
        <taxon>Fluctibacter</taxon>
    </lineage>
</organism>
<dbReference type="Pfam" id="PF00691">
    <property type="entry name" value="OmpA"/>
    <property type="match status" value="1"/>
</dbReference>
<dbReference type="PROSITE" id="PS51123">
    <property type="entry name" value="OMPA_2"/>
    <property type="match status" value="1"/>
</dbReference>
<comment type="subcellular location">
    <subcellularLocation>
        <location evidence="1">Cell outer membrane</location>
    </subcellularLocation>
</comment>
<keyword evidence="10" id="KW-1185">Reference proteome</keyword>
<dbReference type="Gene3D" id="2.40.160.20">
    <property type="match status" value="1"/>
</dbReference>
<dbReference type="SUPFAM" id="SSF103088">
    <property type="entry name" value="OmpA-like"/>
    <property type="match status" value="1"/>
</dbReference>
<dbReference type="PANTHER" id="PTHR30329:SF21">
    <property type="entry name" value="LIPOPROTEIN YIAD-RELATED"/>
    <property type="match status" value="1"/>
</dbReference>